<evidence type="ECO:0000256" key="9">
    <source>
        <dbReference type="PIRSR" id="PIRSR001399-2"/>
    </source>
</evidence>
<dbReference type="NCBIfam" id="NF003805">
    <property type="entry name" value="PRK05395.1-2"/>
    <property type="match status" value="1"/>
</dbReference>
<keyword evidence="7" id="KW-0057">Aromatic amino acid biosynthesis</keyword>
<comment type="pathway">
    <text evidence="2 7">Metabolic intermediate biosynthesis; chorismate biosynthesis; chorismate from D-erythrose 4-phosphate and phosphoenolpyruvate: step 3/7.</text>
</comment>
<feature type="site" description="Transition state stabilizer" evidence="7 10">
    <location>
        <position position="17"/>
    </location>
</feature>
<evidence type="ECO:0000256" key="5">
    <source>
        <dbReference type="ARBA" id="ARBA00012060"/>
    </source>
</evidence>
<evidence type="ECO:0000256" key="4">
    <source>
        <dbReference type="ARBA" id="ARBA00011193"/>
    </source>
</evidence>
<dbReference type="GO" id="GO:0003855">
    <property type="term" value="F:3-dehydroquinate dehydratase activity"/>
    <property type="evidence" value="ECO:0007669"/>
    <property type="project" value="UniProtKB-UniRule"/>
</dbReference>
<evidence type="ECO:0000256" key="3">
    <source>
        <dbReference type="ARBA" id="ARBA00011037"/>
    </source>
</evidence>
<evidence type="ECO:0000313" key="12">
    <source>
        <dbReference type="Proteomes" id="UP000631421"/>
    </source>
</evidence>
<protein>
    <recommendedName>
        <fullName evidence="5 7">3-dehydroquinate dehydratase</fullName>
        <shortName evidence="7">3-dehydroquinase</shortName>
        <ecNumber evidence="5 7">4.2.1.10</ecNumber>
    </recommendedName>
    <alternativeName>
        <fullName evidence="7">Type II DHQase</fullName>
    </alternativeName>
</protein>
<keyword evidence="12" id="KW-1185">Reference proteome</keyword>
<sequence length="147" mass="16198">MKILVLHGANLNMLGRREPEIYGSYSLDQINEYLAQDALTWGADLTFCQSNHEGILIDAIHAAFQVQHGILINPAAFTHTSVAIRDAIAAVNIPTVEVHLSNVYKREEFRHHSFIAPVAIGQISGFGVDSYRLGLRALVNHLQAIGK</sequence>
<feature type="active site" description="Proton acceptor" evidence="7 8">
    <location>
        <position position="22"/>
    </location>
</feature>
<feature type="binding site" evidence="7 9">
    <location>
        <begin position="100"/>
        <end position="101"/>
    </location>
    <ligand>
        <name>substrate</name>
    </ligand>
</feature>
<organism evidence="11 12">
    <name type="scientific">Pseudanabaena cinerea FACHB-1277</name>
    <dbReference type="NCBI Taxonomy" id="2949581"/>
    <lineage>
        <taxon>Bacteria</taxon>
        <taxon>Bacillati</taxon>
        <taxon>Cyanobacteriota</taxon>
        <taxon>Cyanophyceae</taxon>
        <taxon>Pseudanabaenales</taxon>
        <taxon>Pseudanabaenaceae</taxon>
        <taxon>Pseudanabaena</taxon>
        <taxon>Pseudanabaena cinerea</taxon>
    </lineage>
</organism>
<dbReference type="RefSeq" id="WP_190352161.1">
    <property type="nucleotide sequence ID" value="NZ_JACJPY010000065.1"/>
</dbReference>
<evidence type="ECO:0000256" key="2">
    <source>
        <dbReference type="ARBA" id="ARBA00004902"/>
    </source>
</evidence>
<dbReference type="PIRSF" id="PIRSF001399">
    <property type="entry name" value="DHquinase_II"/>
    <property type="match status" value="1"/>
</dbReference>
<dbReference type="Gene3D" id="3.40.50.9100">
    <property type="entry name" value="Dehydroquinase, class II"/>
    <property type="match status" value="1"/>
</dbReference>
<evidence type="ECO:0000313" key="11">
    <source>
        <dbReference type="EMBL" id="MBD2151744.1"/>
    </source>
</evidence>
<comment type="function">
    <text evidence="7">Catalyzes a trans-dehydration via an enolate intermediate.</text>
</comment>
<accession>A0A926Z9B1</accession>
<comment type="similarity">
    <text evidence="3 7">Belongs to the type-II 3-dehydroquinase family.</text>
</comment>
<feature type="binding site" evidence="7 9">
    <location>
        <position position="73"/>
    </location>
    <ligand>
        <name>substrate</name>
    </ligand>
</feature>
<reference evidence="11" key="2">
    <citation type="submission" date="2020-08" db="EMBL/GenBank/DDBJ databases">
        <authorList>
            <person name="Chen M."/>
            <person name="Teng W."/>
            <person name="Zhao L."/>
            <person name="Hu C."/>
            <person name="Zhou Y."/>
            <person name="Han B."/>
            <person name="Song L."/>
            <person name="Shu W."/>
        </authorList>
    </citation>
    <scope>NUCLEOTIDE SEQUENCE</scope>
    <source>
        <strain evidence="11">FACHB-1277</strain>
    </source>
</reference>
<dbReference type="NCBIfam" id="NF003807">
    <property type="entry name" value="PRK05395.1-4"/>
    <property type="match status" value="1"/>
</dbReference>
<dbReference type="PANTHER" id="PTHR21272">
    <property type="entry name" value="CATABOLIC 3-DEHYDROQUINASE"/>
    <property type="match status" value="1"/>
</dbReference>
<dbReference type="HAMAP" id="MF_00169">
    <property type="entry name" value="AroQ"/>
    <property type="match status" value="1"/>
</dbReference>
<dbReference type="SUPFAM" id="SSF52304">
    <property type="entry name" value="Type II 3-dehydroquinate dehydratase"/>
    <property type="match status" value="1"/>
</dbReference>
<evidence type="ECO:0000256" key="10">
    <source>
        <dbReference type="PIRSR" id="PIRSR001399-3"/>
    </source>
</evidence>
<dbReference type="GO" id="GO:0009073">
    <property type="term" value="P:aromatic amino acid family biosynthetic process"/>
    <property type="evidence" value="ECO:0007669"/>
    <property type="project" value="UniProtKB-KW"/>
</dbReference>
<dbReference type="CDD" id="cd00466">
    <property type="entry name" value="DHQase_II"/>
    <property type="match status" value="1"/>
</dbReference>
<feature type="active site" description="Proton donor" evidence="7 8">
    <location>
        <position position="99"/>
    </location>
</feature>
<dbReference type="GO" id="GO:0019631">
    <property type="term" value="P:quinate catabolic process"/>
    <property type="evidence" value="ECO:0007669"/>
    <property type="project" value="TreeGrafter"/>
</dbReference>
<dbReference type="PANTHER" id="PTHR21272:SF3">
    <property type="entry name" value="CATABOLIC 3-DEHYDROQUINASE"/>
    <property type="match status" value="1"/>
</dbReference>
<evidence type="ECO:0000256" key="6">
    <source>
        <dbReference type="ARBA" id="ARBA00023239"/>
    </source>
</evidence>
<keyword evidence="6 7" id="KW-0456">Lyase</keyword>
<dbReference type="EC" id="4.2.1.10" evidence="5 7"/>
<dbReference type="InterPro" id="IPR001874">
    <property type="entry name" value="DHquinase_II"/>
</dbReference>
<dbReference type="NCBIfam" id="NF003806">
    <property type="entry name" value="PRK05395.1-3"/>
    <property type="match status" value="1"/>
</dbReference>
<proteinExistence type="inferred from homology"/>
<dbReference type="Proteomes" id="UP000631421">
    <property type="component" value="Unassembled WGS sequence"/>
</dbReference>
<dbReference type="EMBL" id="JACJPY010000065">
    <property type="protein sequence ID" value="MBD2151744.1"/>
    <property type="molecule type" value="Genomic_DNA"/>
</dbReference>
<dbReference type="NCBIfam" id="TIGR01088">
    <property type="entry name" value="aroQ"/>
    <property type="match status" value="1"/>
</dbReference>
<feature type="binding site" evidence="7 9">
    <location>
        <position position="86"/>
    </location>
    <ligand>
        <name>substrate</name>
    </ligand>
</feature>
<feature type="binding site" evidence="7 9">
    <location>
        <position position="110"/>
    </location>
    <ligand>
        <name>substrate</name>
    </ligand>
</feature>
<keyword evidence="7" id="KW-0028">Amino-acid biosynthesis</keyword>
<gene>
    <name evidence="7 11" type="primary">aroQ</name>
    <name evidence="11" type="ORF">H6F44_16680</name>
</gene>
<evidence type="ECO:0000256" key="7">
    <source>
        <dbReference type="HAMAP-Rule" id="MF_00169"/>
    </source>
</evidence>
<dbReference type="NCBIfam" id="NF003804">
    <property type="entry name" value="PRK05395.1-1"/>
    <property type="match status" value="1"/>
</dbReference>
<reference evidence="11" key="1">
    <citation type="journal article" date="2015" name="ISME J.">
        <title>Draft Genome Sequence of Streptomyces incarnatus NRRL8089, which Produces the Nucleoside Antibiotic Sinefungin.</title>
        <authorList>
            <person name="Oshima K."/>
            <person name="Hattori M."/>
            <person name="Shimizu H."/>
            <person name="Fukuda K."/>
            <person name="Nemoto M."/>
            <person name="Inagaki K."/>
            <person name="Tamura T."/>
        </authorList>
    </citation>
    <scope>NUCLEOTIDE SEQUENCE</scope>
    <source>
        <strain evidence="11">FACHB-1277</strain>
    </source>
</reference>
<comment type="caution">
    <text evidence="11">The sequence shown here is derived from an EMBL/GenBank/DDBJ whole genome shotgun (WGS) entry which is preliminary data.</text>
</comment>
<feature type="binding site" evidence="7 9">
    <location>
        <position position="79"/>
    </location>
    <ligand>
        <name>substrate</name>
    </ligand>
</feature>
<comment type="subunit">
    <text evidence="4 7">Homododecamer.</text>
</comment>
<dbReference type="GO" id="GO:0009423">
    <property type="term" value="P:chorismate biosynthetic process"/>
    <property type="evidence" value="ECO:0007669"/>
    <property type="project" value="UniProtKB-UniRule"/>
</dbReference>
<comment type="catalytic activity">
    <reaction evidence="1 7">
        <text>3-dehydroquinate = 3-dehydroshikimate + H2O</text>
        <dbReference type="Rhea" id="RHEA:21096"/>
        <dbReference type="ChEBI" id="CHEBI:15377"/>
        <dbReference type="ChEBI" id="CHEBI:16630"/>
        <dbReference type="ChEBI" id="CHEBI:32364"/>
        <dbReference type="EC" id="4.2.1.10"/>
    </reaction>
</comment>
<name>A0A926Z9B1_9CYAN</name>
<dbReference type="GO" id="GO:0008652">
    <property type="term" value="P:amino acid biosynthetic process"/>
    <property type="evidence" value="ECO:0007669"/>
    <property type="project" value="UniProtKB-KW"/>
</dbReference>
<dbReference type="AlphaFoldDB" id="A0A926Z9B1"/>
<dbReference type="Pfam" id="PF01220">
    <property type="entry name" value="DHquinase_II"/>
    <property type="match status" value="1"/>
</dbReference>
<dbReference type="InterPro" id="IPR036441">
    <property type="entry name" value="DHquinase_II_sf"/>
</dbReference>
<evidence type="ECO:0000256" key="1">
    <source>
        <dbReference type="ARBA" id="ARBA00001864"/>
    </source>
</evidence>
<evidence type="ECO:0000256" key="8">
    <source>
        <dbReference type="PIRSR" id="PIRSR001399-1"/>
    </source>
</evidence>